<evidence type="ECO:0000256" key="3">
    <source>
        <dbReference type="ARBA" id="ARBA00022723"/>
    </source>
</evidence>
<dbReference type="CDD" id="cd14843">
    <property type="entry name" value="D-Ala-D-Ala_dipeptidase_like"/>
    <property type="match status" value="1"/>
</dbReference>
<evidence type="ECO:0000256" key="1">
    <source>
        <dbReference type="ARBA" id="ARBA00001362"/>
    </source>
</evidence>
<keyword evidence="7 9" id="KW-0482">Metalloprotease</keyword>
<sequence length="234" mass="25730">MTGEPMVLLSDPRIAAIDLFDNGESLVDVREVTELQVDNRHAGTIDAFAHLREGMVQRLLDAQATLPDGLRLLIVEGYRQLETQRSVFDGYRDELRSLHPDWDADRLFVETSKFASPVEVAPHSTGGAIDLTLCTDEGIELDMGTCIDATPEASDNACFTAATNVSERAQHNRRTLTRALAGAGLVNYPTEWWHWSFGDRYWAYVTGTGRSHYGPALLTGATETNATGAKEECA</sequence>
<protein>
    <recommendedName>
        <fullName evidence="9">D-alanyl-D-alanine dipeptidase</fullName>
        <shortName evidence="9">D-Ala-D-Ala dipeptidase</shortName>
        <ecNumber evidence="9">3.4.13.22</ecNumber>
    </recommendedName>
</protein>
<dbReference type="EC" id="3.4.13.22" evidence="9"/>
<reference evidence="10" key="1">
    <citation type="submission" date="2022-12" db="EMBL/GenBank/DDBJ databases">
        <title>New Phytohabitans aurantiacus sp. RD004123 nov., an actinomycete isolated from soil.</title>
        <authorList>
            <person name="Triningsih D.W."/>
            <person name="Harunari E."/>
            <person name="Igarashi Y."/>
        </authorList>
    </citation>
    <scope>NUCLEOTIDE SEQUENCE</scope>
    <source>
        <strain evidence="10">RD004123</strain>
    </source>
</reference>
<feature type="site" description="Transition state stabilizer" evidence="9">
    <location>
        <position position="79"/>
    </location>
</feature>
<keyword evidence="8" id="KW-0961">Cell wall biogenesis/degradation</keyword>
<proteinExistence type="inferred from homology"/>
<dbReference type="SUPFAM" id="SSF55166">
    <property type="entry name" value="Hedgehog/DD-peptidase"/>
    <property type="match status" value="1"/>
</dbReference>
<keyword evidence="3 9" id="KW-0479">Metal-binding</keyword>
<keyword evidence="4 9" id="KW-0378">Hydrolase</keyword>
<evidence type="ECO:0000256" key="9">
    <source>
        <dbReference type="HAMAP-Rule" id="MF_01924"/>
    </source>
</evidence>
<evidence type="ECO:0000256" key="8">
    <source>
        <dbReference type="ARBA" id="ARBA00023316"/>
    </source>
</evidence>
<evidence type="ECO:0000256" key="2">
    <source>
        <dbReference type="ARBA" id="ARBA00022670"/>
    </source>
</evidence>
<dbReference type="HAMAP" id="MF_01924">
    <property type="entry name" value="A_A_dipeptidase"/>
    <property type="match status" value="1"/>
</dbReference>
<dbReference type="PANTHER" id="PTHR43126:SF2">
    <property type="entry name" value="D-ALANYL-D-ALANINE DIPEPTIDASE"/>
    <property type="match status" value="1"/>
</dbReference>
<evidence type="ECO:0000313" key="10">
    <source>
        <dbReference type="EMBL" id="GLI01788.1"/>
    </source>
</evidence>
<dbReference type="InterPro" id="IPR000755">
    <property type="entry name" value="A_A_dipeptidase"/>
</dbReference>
<feature type="active site" description="Proton donor/acceptor" evidence="9">
    <location>
        <position position="191"/>
    </location>
</feature>
<comment type="caution">
    <text evidence="10">The sequence shown here is derived from an EMBL/GenBank/DDBJ whole genome shotgun (WGS) entry which is preliminary data.</text>
</comment>
<comment type="similarity">
    <text evidence="9">Belongs to the peptidase M15D family.</text>
</comment>
<keyword evidence="11" id="KW-1185">Reference proteome</keyword>
<evidence type="ECO:0000313" key="11">
    <source>
        <dbReference type="Proteomes" id="UP001144280"/>
    </source>
</evidence>
<comment type="cofactor">
    <cofactor evidence="9">
        <name>Zn(2+)</name>
        <dbReference type="ChEBI" id="CHEBI:29105"/>
    </cofactor>
    <text evidence="9">Binds 1 zinc ion per subunit.</text>
</comment>
<feature type="binding site" evidence="9">
    <location>
        <position position="194"/>
    </location>
    <ligand>
        <name>Zn(2+)</name>
        <dbReference type="ChEBI" id="CHEBI:29105"/>
        <note>catalytic</note>
    </ligand>
</feature>
<dbReference type="InterPro" id="IPR009045">
    <property type="entry name" value="Zn_M74/Hedgehog-like"/>
</dbReference>
<evidence type="ECO:0000256" key="7">
    <source>
        <dbReference type="ARBA" id="ARBA00023049"/>
    </source>
</evidence>
<keyword evidence="5 9" id="KW-0862">Zinc</keyword>
<gene>
    <name evidence="10" type="ORF">Pa4123_70640</name>
</gene>
<accession>A0ABQ5R6F2</accession>
<feature type="binding site" evidence="9">
    <location>
        <position position="123"/>
    </location>
    <ligand>
        <name>Zn(2+)</name>
        <dbReference type="ChEBI" id="CHEBI:29105"/>
        <note>catalytic</note>
    </ligand>
</feature>
<name>A0ABQ5R6F2_9ACTN</name>
<comment type="catalytic activity">
    <reaction evidence="1 9">
        <text>D-alanyl-D-alanine + H2O = 2 D-alanine</text>
        <dbReference type="Rhea" id="RHEA:20661"/>
        <dbReference type="ChEBI" id="CHEBI:15377"/>
        <dbReference type="ChEBI" id="CHEBI:57416"/>
        <dbReference type="ChEBI" id="CHEBI:57822"/>
        <dbReference type="EC" id="3.4.13.22"/>
    </reaction>
</comment>
<dbReference type="Gene3D" id="3.30.1380.10">
    <property type="match status" value="1"/>
</dbReference>
<dbReference type="Pfam" id="PF01427">
    <property type="entry name" value="Peptidase_M15"/>
    <property type="match status" value="1"/>
</dbReference>
<evidence type="ECO:0000256" key="4">
    <source>
        <dbReference type="ARBA" id="ARBA00022801"/>
    </source>
</evidence>
<comment type="function">
    <text evidence="9">Catalyzes hydrolysis of the D-alanyl-D-alanine dipeptide.</text>
</comment>
<dbReference type="RefSeq" id="WP_281903092.1">
    <property type="nucleotide sequence ID" value="NZ_BSDI01000049.1"/>
</dbReference>
<dbReference type="EMBL" id="BSDI01000049">
    <property type="protein sequence ID" value="GLI01788.1"/>
    <property type="molecule type" value="Genomic_DNA"/>
</dbReference>
<feature type="binding site" evidence="9">
    <location>
        <position position="130"/>
    </location>
    <ligand>
        <name>Zn(2+)</name>
        <dbReference type="ChEBI" id="CHEBI:29105"/>
        <note>catalytic</note>
    </ligand>
</feature>
<keyword evidence="6 9" id="KW-0224">Dipeptidase</keyword>
<dbReference type="PANTHER" id="PTHR43126">
    <property type="entry name" value="D-ALANYL-D-ALANINE DIPEPTIDASE"/>
    <property type="match status" value="1"/>
</dbReference>
<organism evidence="10 11">
    <name type="scientific">Phytohabitans aurantiacus</name>
    <dbReference type="NCBI Taxonomy" id="3016789"/>
    <lineage>
        <taxon>Bacteria</taxon>
        <taxon>Bacillati</taxon>
        <taxon>Actinomycetota</taxon>
        <taxon>Actinomycetes</taxon>
        <taxon>Micromonosporales</taxon>
        <taxon>Micromonosporaceae</taxon>
    </lineage>
</organism>
<evidence type="ECO:0000256" key="5">
    <source>
        <dbReference type="ARBA" id="ARBA00022833"/>
    </source>
</evidence>
<evidence type="ECO:0000256" key="6">
    <source>
        <dbReference type="ARBA" id="ARBA00022997"/>
    </source>
</evidence>
<keyword evidence="2 9" id="KW-0645">Protease</keyword>
<dbReference type="Proteomes" id="UP001144280">
    <property type="component" value="Unassembled WGS sequence"/>
</dbReference>